<feature type="transmembrane region" description="Helical" evidence="1">
    <location>
        <begin position="42"/>
        <end position="65"/>
    </location>
</feature>
<protein>
    <recommendedName>
        <fullName evidence="4">Magnesium citrate secondary transporter</fullName>
    </recommendedName>
</protein>
<gene>
    <name evidence="2" type="ORF">I5L79_10115</name>
</gene>
<evidence type="ECO:0000313" key="2">
    <source>
        <dbReference type="EMBL" id="MBG8553903.1"/>
    </source>
</evidence>
<keyword evidence="3" id="KW-1185">Reference proteome</keyword>
<proteinExistence type="predicted"/>
<keyword evidence="1" id="KW-0812">Transmembrane</keyword>
<evidence type="ECO:0000256" key="1">
    <source>
        <dbReference type="SAM" id="Phobius"/>
    </source>
</evidence>
<keyword evidence="1" id="KW-0472">Membrane</keyword>
<feature type="transmembrane region" description="Helical" evidence="1">
    <location>
        <begin position="77"/>
        <end position="95"/>
    </location>
</feature>
<evidence type="ECO:0008006" key="4">
    <source>
        <dbReference type="Google" id="ProtNLM"/>
    </source>
</evidence>
<accession>A0ABS0L2V1</accession>
<name>A0ABS0L2V1_9BACT</name>
<sequence>MGGNGIGWLRLPQELRKPLFWVGAVLYLFSCINRYWAPWPPLPAFINSHLGDLLTLPLELTLVLWIMRRYYFRRPGFVLPLSWIISTWVVIAIWFELLLPLFNPRVIADPLDVVAYTLGGLIFWRWMNKPALE</sequence>
<feature type="transmembrane region" description="Helical" evidence="1">
    <location>
        <begin position="19"/>
        <end position="36"/>
    </location>
</feature>
<organism evidence="2 3">
    <name type="scientific">Hymenobacter guriensis</name>
    <dbReference type="NCBI Taxonomy" id="2793065"/>
    <lineage>
        <taxon>Bacteria</taxon>
        <taxon>Pseudomonadati</taxon>
        <taxon>Bacteroidota</taxon>
        <taxon>Cytophagia</taxon>
        <taxon>Cytophagales</taxon>
        <taxon>Hymenobacteraceae</taxon>
        <taxon>Hymenobacter</taxon>
    </lineage>
</organism>
<reference evidence="2 3" key="1">
    <citation type="submission" date="2020-11" db="EMBL/GenBank/DDBJ databases">
        <title>Hymenobacter sp.</title>
        <authorList>
            <person name="Kim M.K."/>
        </authorList>
    </citation>
    <scope>NUCLEOTIDE SEQUENCE [LARGE SCALE GENOMIC DNA]</scope>
    <source>
        <strain evidence="2 3">BT594</strain>
    </source>
</reference>
<comment type="caution">
    <text evidence="2">The sequence shown here is derived from an EMBL/GenBank/DDBJ whole genome shotgun (WGS) entry which is preliminary data.</text>
</comment>
<keyword evidence="1" id="KW-1133">Transmembrane helix</keyword>
<dbReference type="RefSeq" id="WP_196954928.1">
    <property type="nucleotide sequence ID" value="NZ_JADWYK010000005.1"/>
</dbReference>
<dbReference type="EMBL" id="JADWYK010000005">
    <property type="protein sequence ID" value="MBG8553903.1"/>
    <property type="molecule type" value="Genomic_DNA"/>
</dbReference>
<feature type="transmembrane region" description="Helical" evidence="1">
    <location>
        <begin position="107"/>
        <end position="127"/>
    </location>
</feature>
<evidence type="ECO:0000313" key="3">
    <source>
        <dbReference type="Proteomes" id="UP000601099"/>
    </source>
</evidence>
<dbReference type="Proteomes" id="UP000601099">
    <property type="component" value="Unassembled WGS sequence"/>
</dbReference>